<keyword evidence="2" id="KW-1185">Reference proteome</keyword>
<proteinExistence type="predicted"/>
<evidence type="ECO:0000313" key="2">
    <source>
        <dbReference type="Proteomes" id="UP000265520"/>
    </source>
</evidence>
<comment type="caution">
    <text evidence="1">The sequence shown here is derived from an EMBL/GenBank/DDBJ whole genome shotgun (WGS) entry which is preliminary data.</text>
</comment>
<dbReference type="AlphaFoldDB" id="A0A392SSG3"/>
<feature type="non-terminal residue" evidence="1">
    <location>
        <position position="1"/>
    </location>
</feature>
<dbReference type="EMBL" id="LXQA010421936">
    <property type="protein sequence ID" value="MCI50786.1"/>
    <property type="molecule type" value="Genomic_DNA"/>
</dbReference>
<dbReference type="Proteomes" id="UP000265520">
    <property type="component" value="Unassembled WGS sequence"/>
</dbReference>
<sequence length="27" mass="2837">LMRLSFLVTDPCPSLKWVLGSSCGGGL</sequence>
<reference evidence="1 2" key="1">
    <citation type="journal article" date="2018" name="Front. Plant Sci.">
        <title>Red Clover (Trifolium pratense) and Zigzag Clover (T. medium) - A Picture of Genomic Similarities and Differences.</title>
        <authorList>
            <person name="Dluhosova J."/>
            <person name="Istvanek J."/>
            <person name="Nedelnik J."/>
            <person name="Repkova J."/>
        </authorList>
    </citation>
    <scope>NUCLEOTIDE SEQUENCE [LARGE SCALE GENOMIC DNA]</scope>
    <source>
        <strain evidence="2">cv. 10/8</strain>
        <tissue evidence="1">Leaf</tissue>
    </source>
</reference>
<accession>A0A392SSG3</accession>
<protein>
    <submittedName>
        <fullName evidence="1">Uncharacterized protein</fullName>
    </submittedName>
</protein>
<name>A0A392SSG3_9FABA</name>
<organism evidence="1 2">
    <name type="scientific">Trifolium medium</name>
    <dbReference type="NCBI Taxonomy" id="97028"/>
    <lineage>
        <taxon>Eukaryota</taxon>
        <taxon>Viridiplantae</taxon>
        <taxon>Streptophyta</taxon>
        <taxon>Embryophyta</taxon>
        <taxon>Tracheophyta</taxon>
        <taxon>Spermatophyta</taxon>
        <taxon>Magnoliopsida</taxon>
        <taxon>eudicotyledons</taxon>
        <taxon>Gunneridae</taxon>
        <taxon>Pentapetalae</taxon>
        <taxon>rosids</taxon>
        <taxon>fabids</taxon>
        <taxon>Fabales</taxon>
        <taxon>Fabaceae</taxon>
        <taxon>Papilionoideae</taxon>
        <taxon>50 kb inversion clade</taxon>
        <taxon>NPAAA clade</taxon>
        <taxon>Hologalegina</taxon>
        <taxon>IRL clade</taxon>
        <taxon>Trifolieae</taxon>
        <taxon>Trifolium</taxon>
    </lineage>
</organism>
<evidence type="ECO:0000313" key="1">
    <source>
        <dbReference type="EMBL" id="MCI50786.1"/>
    </source>
</evidence>